<dbReference type="PROSITE" id="PS50157">
    <property type="entry name" value="ZINC_FINGER_C2H2_2"/>
    <property type="match status" value="7"/>
</dbReference>
<dbReference type="GeneID" id="41964283"/>
<evidence type="ECO:0000259" key="9">
    <source>
        <dbReference type="PROSITE" id="PS50157"/>
    </source>
</evidence>
<keyword evidence="7" id="KW-0539">Nucleus</keyword>
<evidence type="ECO:0000256" key="2">
    <source>
        <dbReference type="ARBA" id="ARBA00022723"/>
    </source>
</evidence>
<dbReference type="AlphaFoldDB" id="A0A6P8ARM4"/>
<reference evidence="11" key="2">
    <citation type="submission" date="2019-10" db="EMBL/GenBank/DDBJ databases">
        <authorList>
            <consortium name="NCBI Genome Project"/>
        </authorList>
    </citation>
    <scope>NUCLEOTIDE SEQUENCE</scope>
    <source>
        <strain evidence="11">NI907</strain>
    </source>
</reference>
<dbReference type="Gene3D" id="3.30.160.60">
    <property type="entry name" value="Classic Zinc Finger"/>
    <property type="match status" value="6"/>
</dbReference>
<dbReference type="PROSITE" id="PS00028">
    <property type="entry name" value="ZINC_FINGER_C2H2_1"/>
    <property type="match status" value="6"/>
</dbReference>
<feature type="domain" description="C2H2-type" evidence="9">
    <location>
        <begin position="189"/>
        <end position="220"/>
    </location>
</feature>
<feature type="domain" description="C2H2-type" evidence="9">
    <location>
        <begin position="159"/>
        <end position="188"/>
    </location>
</feature>
<dbReference type="Pfam" id="PF00096">
    <property type="entry name" value="zf-C2H2"/>
    <property type="match status" value="3"/>
</dbReference>
<keyword evidence="6" id="KW-0804">Transcription</keyword>
<feature type="domain" description="C2H2-type" evidence="9">
    <location>
        <begin position="128"/>
        <end position="158"/>
    </location>
</feature>
<evidence type="ECO:0000256" key="1">
    <source>
        <dbReference type="ARBA" id="ARBA00004123"/>
    </source>
</evidence>
<dbReference type="GO" id="GO:0008270">
    <property type="term" value="F:zinc ion binding"/>
    <property type="evidence" value="ECO:0007669"/>
    <property type="project" value="UniProtKB-KW"/>
</dbReference>
<dbReference type="PANTHER" id="PTHR46179:SF13">
    <property type="entry name" value="C2H2-TYPE DOMAIN-CONTAINING PROTEIN"/>
    <property type="match status" value="1"/>
</dbReference>
<dbReference type="GO" id="GO:0006357">
    <property type="term" value="P:regulation of transcription by RNA polymerase II"/>
    <property type="evidence" value="ECO:0007669"/>
    <property type="project" value="TreeGrafter"/>
</dbReference>
<accession>A0A6P8ARM4</accession>
<evidence type="ECO:0000256" key="6">
    <source>
        <dbReference type="ARBA" id="ARBA00023163"/>
    </source>
</evidence>
<keyword evidence="10" id="KW-1185">Reference proteome</keyword>
<evidence type="ECO:0000256" key="8">
    <source>
        <dbReference type="PROSITE-ProRule" id="PRU00042"/>
    </source>
</evidence>
<dbReference type="InterPro" id="IPR051061">
    <property type="entry name" value="Zinc_finger_trans_reg"/>
</dbReference>
<dbReference type="SUPFAM" id="SSF57667">
    <property type="entry name" value="beta-beta-alpha zinc fingers"/>
    <property type="match status" value="4"/>
</dbReference>
<feature type="domain" description="C2H2-type" evidence="9">
    <location>
        <begin position="221"/>
        <end position="251"/>
    </location>
</feature>
<protein>
    <recommendedName>
        <fullName evidence="9">C2H2-type domain-containing protein</fullName>
    </recommendedName>
</protein>
<sequence>MITKRKREREEVYLPSKRLAIDADATADETVVYGFELDEQSSIASSTNFDDGLDGSFNGNSTPASTIVTIKPTHGQSVAPPPSTSTTRKVFPSMLKTIKCTFSGCDKTFNRPARLAAHLRTHTGDRALRCPHDGCDKAYFDEKHLQQHIKGSHSTERQYLCPEPGCGKTFLTGTRLRRHAVVHSGEGRFRCTGYDGCDKVFRKHQTLQRHVRADHLGQSAFVCAHDNCDAGFDTASALRKHVQREHGELRFWCEECGKEDGDAGRRTGFTTMGLLNAHMRTCHVDCMFCETRCASQWELERHIEMHHSGSTTSDRKTVPCTWENCDKKFTRKANLNVHIRMVHEGYRFVCGDFDLSEVSDLASWDRVREGCGNGFASKKKLEDHVRVAHLGMQKPPRTVRLNHESPIKSAGLFNMYASAEQLIPQPEAFLNTCQSGPDLRSQFTCEFPACPQEFATSEELDAHAVAFHLSQDHSQEISASDTQWNDWNCMVDYHTSAQPTSGDAEVDAIFDCHGSEPVNILDASSGDIDHSLEALVDPSLFLS</sequence>
<dbReference type="GO" id="GO:0005634">
    <property type="term" value="C:nucleus"/>
    <property type="evidence" value="ECO:0007669"/>
    <property type="project" value="UniProtKB-SubCell"/>
</dbReference>
<name>A0A6P8ARM4_PYRGI</name>
<feature type="domain" description="C2H2-type" evidence="9">
    <location>
        <begin position="98"/>
        <end position="127"/>
    </location>
</feature>
<proteinExistence type="predicted"/>
<feature type="domain" description="C2H2-type" evidence="9">
    <location>
        <begin position="318"/>
        <end position="348"/>
    </location>
</feature>
<gene>
    <name evidence="11" type="ORF">PgNI_09391</name>
</gene>
<evidence type="ECO:0000256" key="7">
    <source>
        <dbReference type="ARBA" id="ARBA00023242"/>
    </source>
</evidence>
<evidence type="ECO:0000313" key="11">
    <source>
        <dbReference type="RefSeq" id="XP_030977529.1"/>
    </source>
</evidence>
<evidence type="ECO:0000256" key="5">
    <source>
        <dbReference type="ARBA" id="ARBA00023015"/>
    </source>
</evidence>
<dbReference type="Proteomes" id="UP000515153">
    <property type="component" value="Unplaced"/>
</dbReference>
<evidence type="ECO:0000256" key="4">
    <source>
        <dbReference type="ARBA" id="ARBA00022833"/>
    </source>
</evidence>
<dbReference type="SMART" id="SM00355">
    <property type="entry name" value="ZnF_C2H2"/>
    <property type="match status" value="10"/>
</dbReference>
<organism evidence="10 11">
    <name type="scientific">Pyricularia grisea</name>
    <name type="common">Crabgrass-specific blast fungus</name>
    <name type="synonym">Magnaporthe grisea</name>
    <dbReference type="NCBI Taxonomy" id="148305"/>
    <lineage>
        <taxon>Eukaryota</taxon>
        <taxon>Fungi</taxon>
        <taxon>Dikarya</taxon>
        <taxon>Ascomycota</taxon>
        <taxon>Pezizomycotina</taxon>
        <taxon>Sordariomycetes</taxon>
        <taxon>Sordariomycetidae</taxon>
        <taxon>Magnaporthales</taxon>
        <taxon>Pyriculariaceae</taxon>
        <taxon>Pyricularia</taxon>
    </lineage>
</organism>
<keyword evidence="5" id="KW-0805">Transcription regulation</keyword>
<keyword evidence="2" id="KW-0479">Metal-binding</keyword>
<evidence type="ECO:0000256" key="3">
    <source>
        <dbReference type="ARBA" id="ARBA00022771"/>
    </source>
</evidence>
<feature type="domain" description="C2H2-type" evidence="9">
    <location>
        <begin position="443"/>
        <end position="473"/>
    </location>
</feature>
<reference evidence="11" key="1">
    <citation type="journal article" date="2019" name="Mol. Biol. Evol.">
        <title>Blast fungal genomes show frequent chromosomal changes, gene gains and losses, and effector gene turnover.</title>
        <authorList>
            <person name="Gomez Luciano L.B."/>
            <person name="Jason Tsai I."/>
            <person name="Chuma I."/>
            <person name="Tosa Y."/>
            <person name="Chen Y.H."/>
            <person name="Li J.Y."/>
            <person name="Li M.Y."/>
            <person name="Jade Lu M.Y."/>
            <person name="Nakayashiki H."/>
            <person name="Li W.H."/>
        </authorList>
    </citation>
    <scope>NUCLEOTIDE SEQUENCE</scope>
    <source>
        <strain evidence="11">NI907</strain>
    </source>
</reference>
<comment type="subcellular location">
    <subcellularLocation>
        <location evidence="1">Nucleus</location>
    </subcellularLocation>
</comment>
<dbReference type="InterPro" id="IPR013087">
    <property type="entry name" value="Znf_C2H2_type"/>
</dbReference>
<reference evidence="11" key="3">
    <citation type="submission" date="2025-08" db="UniProtKB">
        <authorList>
            <consortium name="RefSeq"/>
        </authorList>
    </citation>
    <scope>IDENTIFICATION</scope>
    <source>
        <strain evidence="11">NI907</strain>
    </source>
</reference>
<keyword evidence="3 8" id="KW-0863">Zinc-finger</keyword>
<dbReference type="KEGG" id="pgri:PgNI_09391"/>
<evidence type="ECO:0000313" key="10">
    <source>
        <dbReference type="Proteomes" id="UP000515153"/>
    </source>
</evidence>
<dbReference type="PANTHER" id="PTHR46179">
    <property type="entry name" value="ZINC FINGER PROTEIN"/>
    <property type="match status" value="1"/>
</dbReference>
<keyword evidence="4" id="KW-0862">Zinc</keyword>
<dbReference type="RefSeq" id="XP_030977529.1">
    <property type="nucleotide sequence ID" value="XM_031129375.1"/>
</dbReference>
<dbReference type="InterPro" id="IPR036236">
    <property type="entry name" value="Znf_C2H2_sf"/>
</dbReference>